<evidence type="ECO:0000256" key="2">
    <source>
        <dbReference type="ARBA" id="ARBA00022679"/>
    </source>
</evidence>
<dbReference type="PROSITE" id="PS51424">
    <property type="entry name" value="ROC"/>
    <property type="match status" value="1"/>
</dbReference>
<dbReference type="InterPro" id="IPR000157">
    <property type="entry name" value="TIR_dom"/>
</dbReference>
<evidence type="ECO:0000256" key="5">
    <source>
        <dbReference type="ARBA" id="ARBA00022777"/>
    </source>
</evidence>
<name>A0AAE0SUS7_9BIVA</name>
<evidence type="ECO:0000256" key="8">
    <source>
        <dbReference type="ARBA" id="ARBA00048679"/>
    </source>
</evidence>
<dbReference type="Gene3D" id="3.40.50.300">
    <property type="entry name" value="P-loop containing nucleotide triphosphate hydrolases"/>
    <property type="match status" value="1"/>
</dbReference>
<evidence type="ECO:0000259" key="10">
    <source>
        <dbReference type="PROSITE" id="PS50104"/>
    </source>
</evidence>
<keyword evidence="13" id="KW-1185">Reference proteome</keyword>
<dbReference type="PANTHER" id="PTHR16253:SF0">
    <property type="entry name" value="TETRATRICOPEPTIDE REPEAT PROTEIN 22"/>
    <property type="match status" value="1"/>
</dbReference>
<dbReference type="PROSITE" id="PS50104">
    <property type="entry name" value="TIR"/>
    <property type="match status" value="1"/>
</dbReference>
<evidence type="ECO:0000313" key="13">
    <source>
        <dbReference type="Proteomes" id="UP001195483"/>
    </source>
</evidence>
<evidence type="ECO:0000256" key="3">
    <source>
        <dbReference type="ARBA" id="ARBA00022737"/>
    </source>
</evidence>
<dbReference type="InterPro" id="IPR027417">
    <property type="entry name" value="P-loop_NTPase"/>
</dbReference>
<dbReference type="SUPFAM" id="SSF52200">
    <property type="entry name" value="Toll/Interleukin receptor TIR domain"/>
    <property type="match status" value="1"/>
</dbReference>
<comment type="catalytic activity">
    <reaction evidence="8">
        <text>L-seryl-[protein] + ATP = O-phospho-L-seryl-[protein] + ADP + H(+)</text>
        <dbReference type="Rhea" id="RHEA:17989"/>
        <dbReference type="Rhea" id="RHEA-COMP:9863"/>
        <dbReference type="Rhea" id="RHEA-COMP:11604"/>
        <dbReference type="ChEBI" id="CHEBI:15378"/>
        <dbReference type="ChEBI" id="CHEBI:29999"/>
        <dbReference type="ChEBI" id="CHEBI:30616"/>
        <dbReference type="ChEBI" id="CHEBI:83421"/>
        <dbReference type="ChEBI" id="CHEBI:456216"/>
        <dbReference type="EC" id="2.7.11.1"/>
    </reaction>
</comment>
<dbReference type="InterPro" id="IPR020859">
    <property type="entry name" value="ROC"/>
</dbReference>
<dbReference type="SMART" id="SM00255">
    <property type="entry name" value="TIR"/>
    <property type="match status" value="1"/>
</dbReference>
<reference evidence="12" key="3">
    <citation type="submission" date="2023-05" db="EMBL/GenBank/DDBJ databases">
        <authorList>
            <person name="Smith C.H."/>
        </authorList>
    </citation>
    <scope>NUCLEOTIDE SEQUENCE</scope>
    <source>
        <strain evidence="12">CHS0354</strain>
        <tissue evidence="12">Mantle</tissue>
    </source>
</reference>
<feature type="domain" description="Roc" evidence="11">
    <location>
        <begin position="314"/>
        <end position="643"/>
    </location>
</feature>
<dbReference type="InterPro" id="IPR011042">
    <property type="entry name" value="6-blade_b-propeller_TolB-like"/>
</dbReference>
<dbReference type="PANTHER" id="PTHR16253">
    <property type="entry name" value="TETRATRICOPEPTIDE REPEAT PROTEIN 22"/>
    <property type="match status" value="1"/>
</dbReference>
<comment type="caution">
    <text evidence="12">The sequence shown here is derived from an EMBL/GenBank/DDBJ whole genome shotgun (WGS) entry which is preliminary data.</text>
</comment>
<dbReference type="Gene3D" id="1.10.10.10">
    <property type="entry name" value="Winged helix-like DNA-binding domain superfamily/Winged helix DNA-binding domain"/>
    <property type="match status" value="1"/>
</dbReference>
<dbReference type="Pfam" id="PF13676">
    <property type="entry name" value="TIR_2"/>
    <property type="match status" value="1"/>
</dbReference>
<dbReference type="SUPFAM" id="SSF101898">
    <property type="entry name" value="NHL repeat"/>
    <property type="match status" value="1"/>
</dbReference>
<evidence type="ECO:0000256" key="4">
    <source>
        <dbReference type="ARBA" id="ARBA00022741"/>
    </source>
</evidence>
<comment type="catalytic activity">
    <reaction evidence="7">
        <text>L-threonyl-[protein] + ATP = O-phospho-L-threonyl-[protein] + ADP + H(+)</text>
        <dbReference type="Rhea" id="RHEA:46608"/>
        <dbReference type="Rhea" id="RHEA-COMP:11060"/>
        <dbReference type="Rhea" id="RHEA-COMP:11605"/>
        <dbReference type="ChEBI" id="CHEBI:15378"/>
        <dbReference type="ChEBI" id="CHEBI:30013"/>
        <dbReference type="ChEBI" id="CHEBI:30616"/>
        <dbReference type="ChEBI" id="CHEBI:61977"/>
        <dbReference type="ChEBI" id="CHEBI:456216"/>
        <dbReference type="EC" id="2.7.11.1"/>
    </reaction>
</comment>
<feature type="compositionally biased region" description="Polar residues" evidence="9">
    <location>
        <begin position="438"/>
        <end position="449"/>
    </location>
</feature>
<evidence type="ECO:0000256" key="9">
    <source>
        <dbReference type="SAM" id="MobiDB-lite"/>
    </source>
</evidence>
<dbReference type="InterPro" id="IPR042342">
    <property type="entry name" value="TTC22"/>
</dbReference>
<dbReference type="CDD" id="cd00882">
    <property type="entry name" value="Ras_like_GTPase"/>
    <property type="match status" value="1"/>
</dbReference>
<dbReference type="GO" id="GO:0016301">
    <property type="term" value="F:kinase activity"/>
    <property type="evidence" value="ECO:0007669"/>
    <property type="project" value="UniProtKB-KW"/>
</dbReference>
<evidence type="ECO:0000256" key="1">
    <source>
        <dbReference type="ARBA" id="ARBA00012513"/>
    </source>
</evidence>
<proteinExistence type="predicted"/>
<reference evidence="12" key="1">
    <citation type="journal article" date="2021" name="Genome Biol. Evol.">
        <title>A High-Quality Reference Genome for a Parasitic Bivalve with Doubly Uniparental Inheritance (Bivalvia: Unionida).</title>
        <authorList>
            <person name="Smith C.H."/>
        </authorList>
    </citation>
    <scope>NUCLEOTIDE SEQUENCE</scope>
    <source>
        <strain evidence="12">CHS0354</strain>
    </source>
</reference>
<gene>
    <name evidence="12" type="ORF">CHS0354_010727</name>
</gene>
<reference evidence="12" key="2">
    <citation type="journal article" date="2021" name="Genome Biol. Evol.">
        <title>Developing a high-quality reference genome for a parasitic bivalve with doubly uniparental inheritance (Bivalvia: Unionida).</title>
        <authorList>
            <person name="Smith C.H."/>
        </authorList>
    </citation>
    <scope>NUCLEOTIDE SEQUENCE</scope>
    <source>
        <strain evidence="12">CHS0354</strain>
        <tissue evidence="12">Mantle</tissue>
    </source>
</reference>
<dbReference type="InterPro" id="IPR032171">
    <property type="entry name" value="COR-A"/>
</dbReference>
<dbReference type="SUPFAM" id="SSF52540">
    <property type="entry name" value="P-loop containing nucleoside triphosphate hydrolases"/>
    <property type="match status" value="1"/>
</dbReference>
<evidence type="ECO:0000256" key="7">
    <source>
        <dbReference type="ARBA" id="ARBA00047899"/>
    </source>
</evidence>
<dbReference type="AlphaFoldDB" id="A0AAE0SUS7"/>
<dbReference type="EMBL" id="JAEAOA010000674">
    <property type="protein sequence ID" value="KAK3598550.1"/>
    <property type="molecule type" value="Genomic_DNA"/>
</dbReference>
<dbReference type="GO" id="GO:0005524">
    <property type="term" value="F:ATP binding"/>
    <property type="evidence" value="ECO:0007669"/>
    <property type="project" value="UniProtKB-KW"/>
</dbReference>
<keyword evidence="3" id="KW-0677">Repeat</keyword>
<accession>A0AAE0SUS7</accession>
<dbReference type="Gene3D" id="2.120.10.30">
    <property type="entry name" value="TolB, C-terminal domain"/>
    <property type="match status" value="1"/>
</dbReference>
<dbReference type="InterPro" id="IPR035897">
    <property type="entry name" value="Toll_tir_struct_dom_sf"/>
</dbReference>
<dbReference type="GO" id="GO:0007165">
    <property type="term" value="P:signal transduction"/>
    <property type="evidence" value="ECO:0007669"/>
    <property type="project" value="InterPro"/>
</dbReference>
<feature type="domain" description="TIR" evidence="10">
    <location>
        <begin position="1030"/>
        <end position="1160"/>
    </location>
</feature>
<dbReference type="Pfam" id="PF16095">
    <property type="entry name" value="COR-A"/>
    <property type="match status" value="1"/>
</dbReference>
<dbReference type="Proteomes" id="UP001195483">
    <property type="component" value="Unassembled WGS sequence"/>
</dbReference>
<keyword evidence="5" id="KW-0418">Kinase</keyword>
<dbReference type="EC" id="2.7.11.1" evidence="1"/>
<dbReference type="Gene3D" id="3.40.50.10140">
    <property type="entry name" value="Toll/interleukin-1 receptor homology (TIR) domain"/>
    <property type="match status" value="1"/>
</dbReference>
<dbReference type="InterPro" id="IPR036388">
    <property type="entry name" value="WH-like_DNA-bd_sf"/>
</dbReference>
<sequence>MADDDIKLVKLGNLEPEGDRAQPWYTAMICLSCNRLLLIDSNDTAYNVRMYRSETGILIAISERLRARPWDVCVLEGNESEIAVSLDDGSVQIMYVESTESSTVIKPVRRIQTKLEECYGMQFLRSQGNLVLSGVYQQMFCWCLLSVVDGEVGTIRRVCEYKGFGGFLSTSNDQFDVYISCYAGLNTGVYGYQTMNGKHKFTYTHNNLANPRGLCVDSKGYIYVCNCGYPACIHLVSQEGEPVMVFKEGISPFPPAICLDGKQDEFIVTSFKSSGLSRFRIEWRDKHDTAAIPAEILKMDDRSIRLFKEALKDGEVRVYNIRVMVVGHMGVGKTTLIKRILGEEVNITDRRSTEGIIVHVHCCRVSRETLKWTLNKGDYEQNLRLKRLADVMNNKLQKPNWTDKVEELVAANLHGELTYDINKRPLWQDVGQNIPSCSTKENLPSIQNKDQTKVKEPDSVINDVGDDPAVELLKLLRDKANKLKEETDEHVPVTIADFAGQYSFYTTHQTFLTERAIYLLVSDVSQQVTDPVIDEYYFDIEGIKLCKVYELVEVWLNSIHSCASSPEADTPPVILVGTHVDKIQQESREEMCEKYFRHIRCEYLGIKPTIVHLADEDFALDNTVIDPKVDDLKKKIVQLASNQPYWGEKIPARWLPLEERLMSLKHAGVKVIAYSLLEKMNEEIAVKIKSREELDLFLRFQHDIGNILYFGTEELKEHIMLDPQWLIHALRTLVTAEDFILKKIKKLTVVQMWREFKNTGKLTQELIDAIWTKENNSDFHDNKDLLLLIMEKLNIIARKKEIIKIGQEVKVKKCFIAPCMLSEKTPIHIVSPEHHPEMESSSVLCYVFTGKFLPSPIFHRLIAACVSQWPIAMKKSKNLIFCGCCVFEVDPCHKLTLLLKDYVIFARVTKTSKINKILSSDVCIQIKKFIDDTLATFIGYMCQNLTFEMYIQCHQSPADCMETMFPVLQLQDSEELICSSHDNEHAIASNDLLKFWFKDKQDQTHSVTSDLTTDEKCQSSVRRRALPPGKKYHVFFSFSSSDIHWVKETVERLERDYGFVCCEYDRDNAPGTPLLPFAEDSIKYACRTVVVMSMDAFKSGFVLHEIQMALLQGFSEGRKHVVPLLLKDCEVPGHLSVLNYIDARDPNRRDIWWPKLLMELDTQVSEDKVSVAVSIKARNYADEESKDSVKTNEDVIAHLYTDVPRFISEQTPCGGMAVLIRRWHSMMAAIFCLKI</sequence>
<evidence type="ECO:0000313" key="12">
    <source>
        <dbReference type="EMBL" id="KAK3598550.1"/>
    </source>
</evidence>
<feature type="region of interest" description="Disordered" evidence="9">
    <location>
        <begin position="438"/>
        <end position="459"/>
    </location>
</feature>
<evidence type="ECO:0000256" key="6">
    <source>
        <dbReference type="ARBA" id="ARBA00022840"/>
    </source>
</evidence>
<keyword evidence="4" id="KW-0547">Nucleotide-binding</keyword>
<organism evidence="12 13">
    <name type="scientific">Potamilus streckersoni</name>
    <dbReference type="NCBI Taxonomy" id="2493646"/>
    <lineage>
        <taxon>Eukaryota</taxon>
        <taxon>Metazoa</taxon>
        <taxon>Spiralia</taxon>
        <taxon>Lophotrochozoa</taxon>
        <taxon>Mollusca</taxon>
        <taxon>Bivalvia</taxon>
        <taxon>Autobranchia</taxon>
        <taxon>Heteroconchia</taxon>
        <taxon>Palaeoheterodonta</taxon>
        <taxon>Unionida</taxon>
        <taxon>Unionoidea</taxon>
        <taxon>Unionidae</taxon>
        <taxon>Ambleminae</taxon>
        <taxon>Lampsilini</taxon>
        <taxon>Potamilus</taxon>
    </lineage>
</organism>
<keyword evidence="2" id="KW-0808">Transferase</keyword>
<evidence type="ECO:0000259" key="11">
    <source>
        <dbReference type="PROSITE" id="PS51424"/>
    </source>
</evidence>
<keyword evidence="6" id="KW-0067">ATP-binding</keyword>
<protein>
    <recommendedName>
        <fullName evidence="1">non-specific serine/threonine protein kinase</fullName>
        <ecNumber evidence="1">2.7.11.1</ecNumber>
    </recommendedName>
</protein>